<evidence type="ECO:0000256" key="1">
    <source>
        <dbReference type="SAM" id="MobiDB-lite"/>
    </source>
</evidence>
<evidence type="ECO:0000313" key="4">
    <source>
        <dbReference type="EMBL" id="RUS99402.1"/>
    </source>
</evidence>
<keyword evidence="2" id="KW-0812">Transmembrane</keyword>
<dbReference type="AlphaFoldDB" id="A0A433UZX6"/>
<evidence type="ECO:0000256" key="2">
    <source>
        <dbReference type="SAM" id="Phobius"/>
    </source>
</evidence>
<keyword evidence="5" id="KW-1185">Reference proteome</keyword>
<dbReference type="Proteomes" id="UP000271624">
    <property type="component" value="Unassembled WGS sequence"/>
</dbReference>
<gene>
    <name evidence="4" type="ORF">DSM106972_078440</name>
</gene>
<accession>A0A433UZX6</accession>
<dbReference type="EMBL" id="RSCL01000026">
    <property type="protein sequence ID" value="RUS99402.1"/>
    <property type="molecule type" value="Genomic_DNA"/>
</dbReference>
<comment type="caution">
    <text evidence="4">The sequence shown here is derived from an EMBL/GenBank/DDBJ whole genome shotgun (WGS) entry which is preliminary data.</text>
</comment>
<reference evidence="4" key="2">
    <citation type="journal article" date="2019" name="Genome Biol. Evol.">
        <title>Day and night: Metabolic profiles and evolutionary relationships of six axenic non-marine cyanobacteria.</title>
        <authorList>
            <person name="Will S.E."/>
            <person name="Henke P."/>
            <person name="Boedeker C."/>
            <person name="Huang S."/>
            <person name="Brinkmann H."/>
            <person name="Rohde M."/>
            <person name="Jarek M."/>
            <person name="Friedl T."/>
            <person name="Seufert S."/>
            <person name="Schumacher M."/>
            <person name="Overmann J."/>
            <person name="Neumann-Schaal M."/>
            <person name="Petersen J."/>
        </authorList>
    </citation>
    <scope>NUCLEOTIDE SEQUENCE [LARGE SCALE GENOMIC DNA]</scope>
    <source>
        <strain evidence="4">PCC 7102</strain>
    </source>
</reference>
<keyword evidence="2" id="KW-1133">Transmembrane helix</keyword>
<reference evidence="4" key="1">
    <citation type="submission" date="2018-12" db="EMBL/GenBank/DDBJ databases">
        <authorList>
            <person name="Will S."/>
            <person name="Neumann-Schaal M."/>
            <person name="Henke P."/>
        </authorList>
    </citation>
    <scope>NUCLEOTIDE SEQUENCE</scope>
    <source>
        <strain evidence="4">PCC 7102</strain>
    </source>
</reference>
<feature type="domain" description="DUF4340" evidence="3">
    <location>
        <begin position="75"/>
        <end position="182"/>
    </location>
</feature>
<feature type="transmembrane region" description="Helical" evidence="2">
    <location>
        <begin position="7"/>
        <end position="24"/>
    </location>
</feature>
<dbReference type="RefSeq" id="WP_127085904.1">
    <property type="nucleotide sequence ID" value="NZ_RSCL01000026.1"/>
</dbReference>
<organism evidence="4 5">
    <name type="scientific">Dulcicalothrix desertica PCC 7102</name>
    <dbReference type="NCBI Taxonomy" id="232991"/>
    <lineage>
        <taxon>Bacteria</taxon>
        <taxon>Bacillati</taxon>
        <taxon>Cyanobacteriota</taxon>
        <taxon>Cyanophyceae</taxon>
        <taxon>Nostocales</taxon>
        <taxon>Calotrichaceae</taxon>
        <taxon>Dulcicalothrix</taxon>
    </lineage>
</organism>
<evidence type="ECO:0000313" key="5">
    <source>
        <dbReference type="Proteomes" id="UP000271624"/>
    </source>
</evidence>
<keyword evidence="2" id="KW-0472">Membrane</keyword>
<feature type="region of interest" description="Disordered" evidence="1">
    <location>
        <begin position="182"/>
        <end position="209"/>
    </location>
</feature>
<protein>
    <recommendedName>
        <fullName evidence="3">DUF4340 domain-containing protein</fullName>
    </recommendedName>
</protein>
<proteinExistence type="predicted"/>
<dbReference type="OrthoDB" id="453197at2"/>
<evidence type="ECO:0000259" key="3">
    <source>
        <dbReference type="Pfam" id="PF14238"/>
    </source>
</evidence>
<name>A0A433UZX6_9CYAN</name>
<sequence>MKLQRTTLVLMLLALGLGGFVYYYEILGANQRSEVSESQKRIFNFTASDIQSLTITRGSDNIILERSGTQSPPKWLLKAPQTSPASDASVSYLTDLLVKGQINRTISSQTSQLNEFGLDQPQATIEIKLKNQQTHKLILGKLDFSNNFLYAQINSSPQSERINVLLVSKDFQNAVNRDISEWTQAGDNPGQSSPLPLPTFNTSSPTPKN</sequence>
<dbReference type="Pfam" id="PF14238">
    <property type="entry name" value="DUF4340"/>
    <property type="match status" value="1"/>
</dbReference>
<dbReference type="InterPro" id="IPR025641">
    <property type="entry name" value="DUF4340"/>
</dbReference>